<reference evidence="3" key="1">
    <citation type="journal article" date="2022" name="Front. Microbiol.">
        <title>New perspectives on an old grouping: The genomic and phenotypic variability of Oxalobacter formigenes and the implications for calcium oxalate stone prevention.</title>
        <authorList>
            <person name="Chmiel J.A."/>
            <person name="Carr C."/>
            <person name="Stuivenberg G.A."/>
            <person name="Venema R."/>
            <person name="Chanyi R.M."/>
            <person name="Al K.F."/>
            <person name="Giguere D."/>
            <person name="Say H."/>
            <person name="Akouris P.P."/>
            <person name="Dominguez Romero S.A."/>
            <person name="Kwong A."/>
            <person name="Tai V."/>
            <person name="Koval S.F."/>
            <person name="Razvi H."/>
            <person name="Bjazevic J."/>
            <person name="Burton J.P."/>
        </authorList>
    </citation>
    <scope>NUCLEOTIDE SEQUENCE</scope>
    <source>
        <strain evidence="3">OxK</strain>
    </source>
</reference>
<dbReference type="InterPro" id="IPR037021">
    <property type="entry name" value="RnfH_sf"/>
</dbReference>
<evidence type="ECO:0000313" key="3">
    <source>
        <dbReference type="EMBL" id="WAV91174.1"/>
    </source>
</evidence>
<gene>
    <name evidence="3" type="ORF">NB646_10315</name>
</gene>
<accession>A0A9E9LEF0</accession>
<evidence type="ECO:0000256" key="1">
    <source>
        <dbReference type="ARBA" id="ARBA00010645"/>
    </source>
</evidence>
<proteinExistence type="inferred from homology"/>
<dbReference type="AlphaFoldDB" id="A0A9E9LEF0"/>
<protein>
    <recommendedName>
        <fullName evidence="2">UPF0125 protein NB646_10315</fullName>
    </recommendedName>
</protein>
<dbReference type="HAMAP" id="MF_00460">
    <property type="entry name" value="UPF0125_RnfH"/>
    <property type="match status" value="1"/>
</dbReference>
<dbReference type="InterPro" id="IPR005346">
    <property type="entry name" value="RnfH"/>
</dbReference>
<dbReference type="Pfam" id="PF03658">
    <property type="entry name" value="Ub-RnfH"/>
    <property type="match status" value="1"/>
</dbReference>
<comment type="similarity">
    <text evidence="1 2">Belongs to the UPF0125 (RnfH) family.</text>
</comment>
<dbReference type="Proteomes" id="UP001164819">
    <property type="component" value="Chromosome"/>
</dbReference>
<dbReference type="PANTHER" id="PTHR37483">
    <property type="entry name" value="UPF0125 PROTEIN RATB"/>
    <property type="match status" value="1"/>
</dbReference>
<dbReference type="EMBL" id="CP098251">
    <property type="protein sequence ID" value="WAV91174.1"/>
    <property type="molecule type" value="Genomic_DNA"/>
</dbReference>
<sequence length="98" mass="11511">MDNTERFIPVQICYAEPENQILIDLEVPENTRLIDALNLSGIEKKLPLAVKEDNIGIFGKKKKFDTLLKANDRIEIYRPLENSPQETRRRRLLNIEYK</sequence>
<dbReference type="RefSeq" id="WP_269315939.1">
    <property type="nucleotide sequence ID" value="NZ_CP098251.1"/>
</dbReference>
<dbReference type="Gene3D" id="3.10.20.280">
    <property type="entry name" value="RnfH-like"/>
    <property type="match status" value="1"/>
</dbReference>
<evidence type="ECO:0000256" key="2">
    <source>
        <dbReference type="HAMAP-Rule" id="MF_00460"/>
    </source>
</evidence>
<dbReference type="PANTHER" id="PTHR37483:SF1">
    <property type="entry name" value="UPF0125 PROTEIN RATB"/>
    <property type="match status" value="1"/>
</dbReference>
<dbReference type="SUPFAM" id="SSF54285">
    <property type="entry name" value="MoaD/ThiS"/>
    <property type="match status" value="1"/>
</dbReference>
<dbReference type="InterPro" id="IPR016155">
    <property type="entry name" value="Mopterin_synth/thiamin_S_b"/>
</dbReference>
<organism evidence="3">
    <name type="scientific">Oxalobacter aliiformigenes</name>
    <dbReference type="NCBI Taxonomy" id="2946593"/>
    <lineage>
        <taxon>Bacteria</taxon>
        <taxon>Pseudomonadati</taxon>
        <taxon>Pseudomonadota</taxon>
        <taxon>Betaproteobacteria</taxon>
        <taxon>Burkholderiales</taxon>
        <taxon>Oxalobacteraceae</taxon>
        <taxon>Oxalobacter</taxon>
    </lineage>
</organism>
<name>A0A9E9LEF0_9BURK</name>